<dbReference type="SUPFAM" id="SSF53067">
    <property type="entry name" value="Actin-like ATPase domain"/>
    <property type="match status" value="2"/>
</dbReference>
<dbReference type="OrthoDB" id="9768127at2"/>
<dbReference type="AlphaFoldDB" id="F3ZZ13"/>
<dbReference type="GO" id="GO:0032153">
    <property type="term" value="C:cell division site"/>
    <property type="evidence" value="ECO:0007669"/>
    <property type="project" value="UniProtKB-UniRule"/>
</dbReference>
<keyword evidence="9" id="KW-1185">Reference proteome</keyword>
<protein>
    <recommendedName>
        <fullName evidence="5 6">Cell division protein FtsA</fullName>
    </recommendedName>
</protein>
<dbReference type="RefSeq" id="WP_013781201.1">
    <property type="nucleotide sequence ID" value="NC_015520.1"/>
</dbReference>
<gene>
    <name evidence="5" type="primary">ftsA</name>
    <name evidence="8" type="ordered locus">Mahau_1584</name>
</gene>
<keyword evidence="1 5" id="KW-1003">Cell membrane</keyword>
<evidence type="ECO:0000256" key="6">
    <source>
        <dbReference type="PIRNR" id="PIRNR003101"/>
    </source>
</evidence>
<keyword evidence="2 5" id="KW-0132">Cell division</keyword>
<dbReference type="InterPro" id="IPR050696">
    <property type="entry name" value="FtsA/MreB"/>
</dbReference>
<comment type="similarity">
    <text evidence="5 6">Belongs to the FtsA/MreB family.</text>
</comment>
<dbReference type="Proteomes" id="UP000008457">
    <property type="component" value="Chromosome"/>
</dbReference>
<evidence type="ECO:0000256" key="5">
    <source>
        <dbReference type="HAMAP-Rule" id="MF_02033"/>
    </source>
</evidence>
<feature type="domain" description="SHS2" evidence="7">
    <location>
        <begin position="5"/>
        <end position="194"/>
    </location>
</feature>
<proteinExistence type="inferred from homology"/>
<dbReference type="Gene3D" id="3.30.420.40">
    <property type="match status" value="2"/>
</dbReference>
<evidence type="ECO:0000256" key="4">
    <source>
        <dbReference type="ARBA" id="ARBA00023306"/>
    </source>
</evidence>
<comment type="subunit">
    <text evidence="5">Self-interacts. Interacts with FtsZ.</text>
</comment>
<dbReference type="HOGENOM" id="CLU_037850_3_2_9"/>
<evidence type="ECO:0000256" key="1">
    <source>
        <dbReference type="ARBA" id="ARBA00022475"/>
    </source>
</evidence>
<dbReference type="HAMAP" id="MF_02033">
    <property type="entry name" value="FtsA"/>
    <property type="match status" value="1"/>
</dbReference>
<reference evidence="9" key="1">
    <citation type="submission" date="2010-11" db="EMBL/GenBank/DDBJ databases">
        <title>The complete genome of Mahella australiensis DSM 15567.</title>
        <authorList>
            <consortium name="US DOE Joint Genome Institute (JGI-PGF)"/>
            <person name="Lucas S."/>
            <person name="Copeland A."/>
            <person name="Lapidus A."/>
            <person name="Bruce D."/>
            <person name="Goodwin L."/>
            <person name="Pitluck S."/>
            <person name="Kyrpides N."/>
            <person name="Mavromatis K."/>
            <person name="Pagani I."/>
            <person name="Ivanova N."/>
            <person name="Teshima H."/>
            <person name="Brettin T."/>
            <person name="Detter J.C."/>
            <person name="Han C."/>
            <person name="Tapia R."/>
            <person name="Land M."/>
            <person name="Hauser L."/>
            <person name="Markowitz V."/>
            <person name="Cheng J.-F."/>
            <person name="Hugenholtz P."/>
            <person name="Woyke T."/>
            <person name="Wu D."/>
            <person name="Spring S."/>
            <person name="Pukall R."/>
            <person name="Steenblock K."/>
            <person name="Schneider S."/>
            <person name="Klenk H.-P."/>
            <person name="Eisen J.A."/>
        </authorList>
    </citation>
    <scope>NUCLEOTIDE SEQUENCE [LARGE SCALE GENOMIC DNA]</scope>
    <source>
        <strain evidence="9">DSM 15567 / CIP 107919 / 50-1 BON</strain>
    </source>
</reference>
<dbReference type="EMBL" id="CP002360">
    <property type="protein sequence ID" value="AEE96772.1"/>
    <property type="molecule type" value="Genomic_DNA"/>
</dbReference>
<evidence type="ECO:0000259" key="7">
    <source>
        <dbReference type="SMART" id="SM00842"/>
    </source>
</evidence>
<evidence type="ECO:0000256" key="3">
    <source>
        <dbReference type="ARBA" id="ARBA00023136"/>
    </source>
</evidence>
<dbReference type="SMART" id="SM00842">
    <property type="entry name" value="FtsA"/>
    <property type="match status" value="1"/>
</dbReference>
<comment type="subcellular location">
    <subcellularLocation>
        <location evidence="5">Cell membrane</location>
        <topology evidence="5">Peripheral membrane protein</topology>
        <orientation evidence="5">Cytoplasmic side</orientation>
    </subcellularLocation>
    <text evidence="5">Localizes to the Z ring in an FtsZ-dependent manner. Targeted to the membrane through a conserved C-terminal amphipathic helix.</text>
</comment>
<name>F3ZZ13_MAHA5</name>
<dbReference type="NCBIfam" id="TIGR01174">
    <property type="entry name" value="ftsA"/>
    <property type="match status" value="1"/>
</dbReference>
<dbReference type="InterPro" id="IPR020823">
    <property type="entry name" value="Cell_div_FtsA"/>
</dbReference>
<keyword evidence="3 5" id="KW-0472">Membrane</keyword>
<dbReference type="Pfam" id="PF14450">
    <property type="entry name" value="FtsA"/>
    <property type="match status" value="2"/>
</dbReference>
<keyword evidence="4 5" id="KW-0131">Cell cycle</keyword>
<comment type="function">
    <text evidence="5 6">Cell division protein that is involved in the assembly of the Z ring. May serve as a membrane anchor for the Z ring.</text>
</comment>
<organism evidence="8 9">
    <name type="scientific">Mahella australiensis (strain DSM 15567 / CIP 107919 / 50-1 BON)</name>
    <dbReference type="NCBI Taxonomy" id="697281"/>
    <lineage>
        <taxon>Bacteria</taxon>
        <taxon>Bacillati</taxon>
        <taxon>Bacillota</taxon>
        <taxon>Clostridia</taxon>
        <taxon>Thermoanaerobacterales</taxon>
        <taxon>Thermoanaerobacterales Family IV. Incertae Sedis</taxon>
        <taxon>Mahella</taxon>
    </lineage>
</organism>
<dbReference type="Pfam" id="PF02491">
    <property type="entry name" value="SHS2_FTSA"/>
    <property type="match status" value="1"/>
</dbReference>
<accession>F3ZZ13</accession>
<dbReference type="eggNOG" id="COG0849">
    <property type="taxonomic scope" value="Bacteria"/>
</dbReference>
<dbReference type="PANTHER" id="PTHR32432:SF4">
    <property type="entry name" value="CELL DIVISION PROTEIN FTSA"/>
    <property type="match status" value="1"/>
</dbReference>
<dbReference type="GO" id="GO:0043093">
    <property type="term" value="P:FtsZ-dependent cytokinesis"/>
    <property type="evidence" value="ECO:0007669"/>
    <property type="project" value="UniProtKB-UniRule"/>
</dbReference>
<dbReference type="Gene3D" id="3.30.1490.110">
    <property type="match status" value="1"/>
</dbReference>
<sequence length="412" mass="43961">MGEVIAALDIGSSKVAAIIGEINVKDKNLEIIGVGESPCSGLKKGVVVDIDDTARSIISAINQAENMADININSVFAAIPGGHVSLIKNKGIIAVSNADREIRQADVERVLQATKVMAVPPGKEIMDILPMQYVVDGYDMIKDPVGMVGVRLEVEANIALGTTTSIQNLIKCIERAGLNISAVILEPLASASVVLSDDEKELGVALIDVGAGVTDISIFIDDNLAYTAMIPVGGAHITNDLSIGFRLPFSEAENIKKKYGQAMVSWIEEDSAITINKMGDGVPANISQKEIAYIVEARVQEMFNLIKNELERSGYIDKIPAGIVLTGGGLSLLKGAKELGRQILDMPIRIGAPDFIGVSSPTFSVGVGLIKYASNNKKYASKTAGSTVRKHEQHFDVSSVWGKVKTFFSDFF</sequence>
<dbReference type="CDD" id="cd24048">
    <property type="entry name" value="ASKHA_NBD_FtsA"/>
    <property type="match status" value="1"/>
</dbReference>
<dbReference type="STRING" id="697281.Mahau_1584"/>
<dbReference type="KEGG" id="mas:Mahau_1584"/>
<dbReference type="PANTHER" id="PTHR32432">
    <property type="entry name" value="CELL DIVISION PROTEIN FTSA-RELATED"/>
    <property type="match status" value="1"/>
</dbReference>
<dbReference type="GO" id="GO:0009898">
    <property type="term" value="C:cytoplasmic side of plasma membrane"/>
    <property type="evidence" value="ECO:0007669"/>
    <property type="project" value="UniProtKB-UniRule"/>
</dbReference>
<dbReference type="InterPro" id="IPR043129">
    <property type="entry name" value="ATPase_NBD"/>
</dbReference>
<dbReference type="PIRSF" id="PIRSF003101">
    <property type="entry name" value="FtsA"/>
    <property type="match status" value="1"/>
</dbReference>
<evidence type="ECO:0000313" key="9">
    <source>
        <dbReference type="Proteomes" id="UP000008457"/>
    </source>
</evidence>
<reference evidence="8 9" key="2">
    <citation type="journal article" date="2011" name="Stand. Genomic Sci.">
        <title>Complete genome sequence of Mahella australiensis type strain (50-1 BON).</title>
        <authorList>
            <person name="Sikorski J."/>
            <person name="Teshima H."/>
            <person name="Nolan M."/>
            <person name="Lucas S."/>
            <person name="Hammon N."/>
            <person name="Deshpande S."/>
            <person name="Cheng J.F."/>
            <person name="Pitluck S."/>
            <person name="Liolios K."/>
            <person name="Pagani I."/>
            <person name="Ivanova N."/>
            <person name="Huntemann M."/>
            <person name="Mavromatis K."/>
            <person name="Ovchinikova G."/>
            <person name="Pati A."/>
            <person name="Tapia R."/>
            <person name="Han C."/>
            <person name="Goodwin L."/>
            <person name="Chen A."/>
            <person name="Palaniappan K."/>
            <person name="Land M."/>
            <person name="Hauser L."/>
            <person name="Ngatchou-Djao O.D."/>
            <person name="Rohde M."/>
            <person name="Pukall R."/>
            <person name="Spring S."/>
            <person name="Abt B."/>
            <person name="Goker M."/>
            <person name="Detter J.C."/>
            <person name="Woyke T."/>
            <person name="Bristow J."/>
            <person name="Markowitz V."/>
            <person name="Hugenholtz P."/>
            <person name="Eisen J.A."/>
            <person name="Kyrpides N.C."/>
            <person name="Klenk H.P."/>
            <person name="Lapidus A."/>
        </authorList>
    </citation>
    <scope>NUCLEOTIDE SEQUENCE [LARGE SCALE GENOMIC DNA]</scope>
    <source>
        <strain evidence="9">DSM 15567 / CIP 107919 / 50-1 BON</strain>
    </source>
</reference>
<evidence type="ECO:0000256" key="2">
    <source>
        <dbReference type="ARBA" id="ARBA00022618"/>
    </source>
</evidence>
<dbReference type="InterPro" id="IPR003494">
    <property type="entry name" value="SHS2_FtsA"/>
</dbReference>
<evidence type="ECO:0000313" key="8">
    <source>
        <dbReference type="EMBL" id="AEE96772.1"/>
    </source>
</evidence>